<feature type="transmembrane region" description="Helical" evidence="1">
    <location>
        <begin position="154"/>
        <end position="170"/>
    </location>
</feature>
<feature type="transmembrane region" description="Helical" evidence="1">
    <location>
        <begin position="190"/>
        <end position="211"/>
    </location>
</feature>
<feature type="non-terminal residue" evidence="3">
    <location>
        <position position="345"/>
    </location>
</feature>
<dbReference type="Pfam" id="PF18920">
    <property type="entry name" value="DUF5671"/>
    <property type="match status" value="2"/>
</dbReference>
<feature type="transmembrane region" description="Helical" evidence="1">
    <location>
        <begin position="243"/>
        <end position="261"/>
    </location>
</feature>
<name>A0A382DTA7_9ZZZZ</name>
<feature type="transmembrane region" description="Helical" evidence="1">
    <location>
        <begin position="312"/>
        <end position="331"/>
    </location>
</feature>
<organism evidence="3">
    <name type="scientific">marine metagenome</name>
    <dbReference type="NCBI Taxonomy" id="408172"/>
    <lineage>
        <taxon>unclassified sequences</taxon>
        <taxon>metagenomes</taxon>
        <taxon>ecological metagenomes</taxon>
    </lineage>
</organism>
<evidence type="ECO:0000256" key="1">
    <source>
        <dbReference type="SAM" id="Phobius"/>
    </source>
</evidence>
<keyword evidence="1" id="KW-0472">Membrane</keyword>
<keyword evidence="1" id="KW-0812">Transmembrane</keyword>
<feature type="transmembrane region" description="Helical" evidence="1">
    <location>
        <begin position="126"/>
        <end position="148"/>
    </location>
</feature>
<dbReference type="AlphaFoldDB" id="A0A382DTA7"/>
<accession>A0A382DTA7</accession>
<sequence length="345" mass="37984">MIDFFELLPFLVLLSVAGTSLYLIFAKRDKDPNEPTGKILQRLYFYLVSFVSLIMVGSGSTILIQFLLQEFLSENIMSSSPDQVALGTALVVVGAPLWILHWKILAKQIKKSARPVSSQIRKIYKFLALAVSVSILAHSATGIIQFLLGTKESSWYQLAALIPFTLIWVFHWRIHDPKNSSSPPPIIGDIYIYLTSLIGLIMAANGLGTILHSLFESSYDSIAGVQKLLEPQNGTFSENVRNHLSIATTGILLWILHWLVLGNRKKTSRLKSAYVYACTIFGGGITFLVGILLLLFTCLAVILGVQNESGDIGPIPGGLALVIVGMVLFAYHCNIIKSPNRHEIS</sequence>
<evidence type="ECO:0000259" key="2">
    <source>
        <dbReference type="Pfam" id="PF18920"/>
    </source>
</evidence>
<protein>
    <recommendedName>
        <fullName evidence="2">DUF5671 domain-containing protein</fullName>
    </recommendedName>
</protein>
<feature type="transmembrane region" description="Helical" evidence="1">
    <location>
        <begin position="273"/>
        <end position="306"/>
    </location>
</feature>
<evidence type="ECO:0000313" key="3">
    <source>
        <dbReference type="EMBL" id="SVB41495.1"/>
    </source>
</evidence>
<keyword evidence="1" id="KW-1133">Transmembrane helix</keyword>
<dbReference type="InterPro" id="IPR043728">
    <property type="entry name" value="DUF5671"/>
</dbReference>
<dbReference type="EMBL" id="UINC01040932">
    <property type="protein sequence ID" value="SVB41495.1"/>
    <property type="molecule type" value="Genomic_DNA"/>
</dbReference>
<reference evidence="3" key="1">
    <citation type="submission" date="2018-05" db="EMBL/GenBank/DDBJ databases">
        <authorList>
            <person name="Lanie J.A."/>
            <person name="Ng W.-L."/>
            <person name="Kazmierczak K.M."/>
            <person name="Andrzejewski T.M."/>
            <person name="Davidsen T.M."/>
            <person name="Wayne K.J."/>
            <person name="Tettelin H."/>
            <person name="Glass J.I."/>
            <person name="Rusch D."/>
            <person name="Podicherti R."/>
            <person name="Tsui H.-C.T."/>
            <person name="Winkler M.E."/>
        </authorList>
    </citation>
    <scope>NUCLEOTIDE SEQUENCE</scope>
</reference>
<feature type="transmembrane region" description="Helical" evidence="1">
    <location>
        <begin position="6"/>
        <end position="25"/>
    </location>
</feature>
<proteinExistence type="predicted"/>
<feature type="transmembrane region" description="Helical" evidence="1">
    <location>
        <begin position="45"/>
        <end position="64"/>
    </location>
</feature>
<feature type="transmembrane region" description="Helical" evidence="1">
    <location>
        <begin position="84"/>
        <end position="105"/>
    </location>
</feature>
<feature type="domain" description="DUF5671" evidence="2">
    <location>
        <begin position="42"/>
        <end position="149"/>
    </location>
</feature>
<gene>
    <name evidence="3" type="ORF">METZ01_LOCUS194349</name>
</gene>
<feature type="domain" description="DUF5671" evidence="2">
    <location>
        <begin position="190"/>
        <end position="326"/>
    </location>
</feature>